<evidence type="ECO:0000313" key="2">
    <source>
        <dbReference type="EMBL" id="MDJ1486247.1"/>
    </source>
</evidence>
<dbReference type="Proteomes" id="UP001241110">
    <property type="component" value="Unassembled WGS sequence"/>
</dbReference>
<dbReference type="EMBL" id="JASJOS010000032">
    <property type="protein sequence ID" value="MDJ1486247.1"/>
    <property type="molecule type" value="Genomic_DNA"/>
</dbReference>
<organism evidence="2 3">
    <name type="scientific">Xanthocytophaga flava</name>
    <dbReference type="NCBI Taxonomy" id="3048013"/>
    <lineage>
        <taxon>Bacteria</taxon>
        <taxon>Pseudomonadati</taxon>
        <taxon>Bacteroidota</taxon>
        <taxon>Cytophagia</taxon>
        <taxon>Cytophagales</taxon>
        <taxon>Rhodocytophagaceae</taxon>
        <taxon>Xanthocytophaga</taxon>
    </lineage>
</organism>
<comment type="caution">
    <text evidence="2">The sequence shown here is derived from an EMBL/GenBank/DDBJ whole genome shotgun (WGS) entry which is preliminary data.</text>
</comment>
<dbReference type="SUPFAM" id="SSF82171">
    <property type="entry name" value="DPP6 N-terminal domain-like"/>
    <property type="match status" value="1"/>
</dbReference>
<evidence type="ECO:0000256" key="1">
    <source>
        <dbReference type="SAM" id="SignalP"/>
    </source>
</evidence>
<reference evidence="2" key="1">
    <citation type="submission" date="2023-05" db="EMBL/GenBank/DDBJ databases">
        <authorList>
            <person name="Zhang X."/>
        </authorList>
    </citation>
    <scope>NUCLEOTIDE SEQUENCE</scope>
    <source>
        <strain evidence="2">YF14B1</strain>
    </source>
</reference>
<sequence>MKTLCINMAISGFLLLLNCVICLGQKNDATYTYFNLPAPKDIPTVFASGIISTQHNEYNSTFSPDGNAFLYTIANNTFYNRFYTIFICRKVKEKWSSPEIASFSGQYSDADPFFTPDGKGVYFISTRPVTGKTVRTDFDIWYVSYQNETFGEPQHLDNQINSSNDELYPSVSARGNLYFATENENTGYDLMIARYENGQFRKPTGVSDSINTDKTEFDAFIAPDESYIIYTSMGGKDNIGSGDLYISFRKGNYWTTGKSLGNKLNSVHMDQCPMVSPDGKFLFFTSFRDSQPYHFKKPVSTTAYLKILDSPLNGLGNIFWVDLHNIIDNL</sequence>
<gene>
    <name evidence="2" type="ORF">QNI16_37545</name>
</gene>
<evidence type="ECO:0000313" key="3">
    <source>
        <dbReference type="Proteomes" id="UP001241110"/>
    </source>
</evidence>
<dbReference type="AlphaFoldDB" id="A0AAE3QVK5"/>
<dbReference type="Pfam" id="PF07676">
    <property type="entry name" value="PD40"/>
    <property type="match status" value="4"/>
</dbReference>
<protein>
    <recommendedName>
        <fullName evidence="4">WD40-like Beta Propeller Repeat</fullName>
    </recommendedName>
</protein>
<proteinExistence type="predicted"/>
<name>A0AAE3QVK5_9BACT</name>
<accession>A0AAE3QVK5</accession>
<dbReference type="InterPro" id="IPR011659">
    <property type="entry name" value="WD40"/>
</dbReference>
<evidence type="ECO:0008006" key="4">
    <source>
        <dbReference type="Google" id="ProtNLM"/>
    </source>
</evidence>
<feature type="chain" id="PRO_5042076258" description="WD40-like Beta Propeller Repeat" evidence="1">
    <location>
        <begin position="25"/>
        <end position="330"/>
    </location>
</feature>
<feature type="signal peptide" evidence="1">
    <location>
        <begin position="1"/>
        <end position="24"/>
    </location>
</feature>
<dbReference type="InterPro" id="IPR011042">
    <property type="entry name" value="6-blade_b-propeller_TolB-like"/>
</dbReference>
<dbReference type="Gene3D" id="2.120.10.30">
    <property type="entry name" value="TolB, C-terminal domain"/>
    <property type="match status" value="1"/>
</dbReference>
<dbReference type="RefSeq" id="WP_313989695.1">
    <property type="nucleotide sequence ID" value="NZ_JASJOS010000032.1"/>
</dbReference>
<keyword evidence="1" id="KW-0732">Signal</keyword>